<name>A0A927IHM4_9BACT</name>
<gene>
    <name evidence="2" type="ORF">IEN85_23280</name>
</gene>
<keyword evidence="3" id="KW-1185">Reference proteome</keyword>
<keyword evidence="1" id="KW-0732">Signal</keyword>
<feature type="chain" id="PRO_5037449327" evidence="1">
    <location>
        <begin position="26"/>
        <end position="559"/>
    </location>
</feature>
<dbReference type="RefSeq" id="WP_191619523.1">
    <property type="nucleotide sequence ID" value="NZ_JACYFG010000061.1"/>
</dbReference>
<evidence type="ECO:0000313" key="3">
    <source>
        <dbReference type="Proteomes" id="UP000622317"/>
    </source>
</evidence>
<evidence type="ECO:0000313" key="2">
    <source>
        <dbReference type="EMBL" id="MBD5782442.1"/>
    </source>
</evidence>
<dbReference type="EMBL" id="JACYFG010000061">
    <property type="protein sequence ID" value="MBD5782442.1"/>
    <property type="molecule type" value="Genomic_DNA"/>
</dbReference>
<dbReference type="Proteomes" id="UP000622317">
    <property type="component" value="Unassembled WGS sequence"/>
</dbReference>
<sequence>MFLRCPITTLFIFALAISHTLVPIAVGQDNGQDIHFSVGSPQPNANLPASVPAPHGRLTLYADFPAANSGTVPLYLVNRTSERQRFESQDGDIYLKLEFQDDSGEWVRAQTHRFSFCGNSYLAVELPPGSHFAFHGYLPSQGVKANVRYKAYSDSPFASNIGIAHYREEDRKAAALDKLARRKLPPSLVRCFDFDKEHYDPDREQSFYNPGPDEILSALRLVSSYQESEYVRANVREYLNTVKKHEKAVRKQIAAFERILKAKWPEKPKLDALVSAAIEETDRSPTTAWPVLNDLLSGKIDPSISRIQKFEQAIAQKLESALIAAAPIQTEQASKLLLNHRFANENFEDSFFQKWIRSENDSLTQACANALSHRNKHQGLAAIGFELSPSQQLLVLCALASQGDPDTKNRRNPGSREERRFWQKCATEQPTQTVATLYNLGMYGDRNLFNLAIHDELREYLQQETLNPSAEVDGWEIGRVVSFVGAWKRREDVPLFQSLLDHPAAQKQLIYYPDSETPRFEQRRYRVREEASRILRNMGVSVPHNLVLNERVEIEPPVR</sequence>
<comment type="caution">
    <text evidence="2">The sequence shown here is derived from an EMBL/GenBank/DDBJ whole genome shotgun (WGS) entry which is preliminary data.</text>
</comment>
<feature type="signal peptide" evidence="1">
    <location>
        <begin position="1"/>
        <end position="25"/>
    </location>
</feature>
<protein>
    <submittedName>
        <fullName evidence="2">Uncharacterized protein</fullName>
    </submittedName>
</protein>
<reference evidence="2" key="1">
    <citation type="submission" date="2020-09" db="EMBL/GenBank/DDBJ databases">
        <title>Pelagicoccus enzymogenes sp. nov. with an EPS production, isolated from marine sediment.</title>
        <authorList>
            <person name="Feng X."/>
        </authorList>
    </citation>
    <scope>NUCLEOTIDE SEQUENCE</scope>
    <source>
        <strain evidence="2">NFK12</strain>
    </source>
</reference>
<accession>A0A927IHM4</accession>
<dbReference type="AlphaFoldDB" id="A0A927IHM4"/>
<proteinExistence type="predicted"/>
<organism evidence="2 3">
    <name type="scientific">Pelagicoccus enzymogenes</name>
    <dbReference type="NCBI Taxonomy" id="2773457"/>
    <lineage>
        <taxon>Bacteria</taxon>
        <taxon>Pseudomonadati</taxon>
        <taxon>Verrucomicrobiota</taxon>
        <taxon>Opitutia</taxon>
        <taxon>Puniceicoccales</taxon>
        <taxon>Pelagicoccaceae</taxon>
        <taxon>Pelagicoccus</taxon>
    </lineage>
</organism>
<evidence type="ECO:0000256" key="1">
    <source>
        <dbReference type="SAM" id="SignalP"/>
    </source>
</evidence>